<comment type="caution">
    <text evidence="2">The sequence shown here is derived from an EMBL/GenBank/DDBJ whole genome shotgun (WGS) entry which is preliminary data.</text>
</comment>
<keyword evidence="1" id="KW-0472">Membrane</keyword>
<dbReference type="Proteomes" id="UP000011958">
    <property type="component" value="Unassembled WGS sequence"/>
</dbReference>
<dbReference type="EMBL" id="AFWA02000002">
    <property type="protein sequence ID" value="EMR11135.1"/>
    <property type="molecule type" value="Genomic_DNA"/>
</dbReference>
<organism evidence="2 3">
    <name type="scientific">Pneumocystis murina (strain B123)</name>
    <name type="common">Mouse pneumocystis pneumonia agent</name>
    <name type="synonym">Pneumocystis carinii f. sp. muris</name>
    <dbReference type="NCBI Taxonomy" id="1069680"/>
    <lineage>
        <taxon>Eukaryota</taxon>
        <taxon>Fungi</taxon>
        <taxon>Dikarya</taxon>
        <taxon>Ascomycota</taxon>
        <taxon>Taphrinomycotina</taxon>
        <taxon>Pneumocystomycetes</taxon>
        <taxon>Pneumocystaceae</taxon>
        <taxon>Pneumocystis</taxon>
    </lineage>
</organism>
<keyword evidence="1" id="KW-0812">Transmembrane</keyword>
<reference evidence="3" key="1">
    <citation type="journal article" date="2016" name="Nat. Commun.">
        <title>Genome analysis of three Pneumocystis species reveals adaptation mechanisms to life exclusively in mammalian hosts.</title>
        <authorList>
            <person name="Ma L."/>
            <person name="Chen Z."/>
            <person name="Huang D.W."/>
            <person name="Kutty G."/>
            <person name="Ishihara M."/>
            <person name="Wang H."/>
            <person name="Abouelleil A."/>
            <person name="Bishop L."/>
            <person name="Davey E."/>
            <person name="Deng R."/>
            <person name="Deng X."/>
            <person name="Fan L."/>
            <person name="Fantoni G."/>
            <person name="Fitzgerald M."/>
            <person name="Gogineni E."/>
            <person name="Goldberg J.M."/>
            <person name="Handley G."/>
            <person name="Hu X."/>
            <person name="Huber C."/>
            <person name="Jiao X."/>
            <person name="Jones K."/>
            <person name="Levin J.Z."/>
            <person name="Liu Y."/>
            <person name="Macdonald P."/>
            <person name="Melnikov A."/>
            <person name="Raley C."/>
            <person name="Sassi M."/>
            <person name="Sherman B.T."/>
            <person name="Song X."/>
            <person name="Sykes S."/>
            <person name="Tran B."/>
            <person name="Walsh L."/>
            <person name="Xia Y."/>
            <person name="Yang J."/>
            <person name="Young S."/>
            <person name="Zeng Q."/>
            <person name="Zheng X."/>
            <person name="Stephens R."/>
            <person name="Nusbaum C."/>
            <person name="Birren B.W."/>
            <person name="Azadi P."/>
            <person name="Lempicki R.A."/>
            <person name="Cuomo C.A."/>
            <person name="Kovacs J.A."/>
        </authorList>
    </citation>
    <scope>NUCLEOTIDE SEQUENCE [LARGE SCALE GENOMIC DNA]</scope>
    <source>
        <strain evidence="3">B123</strain>
    </source>
</reference>
<evidence type="ECO:0000313" key="2">
    <source>
        <dbReference type="EMBL" id="EMR11135.1"/>
    </source>
</evidence>
<accession>M7PB69</accession>
<keyword evidence="3" id="KW-1185">Reference proteome</keyword>
<proteinExistence type="predicted"/>
<keyword evidence="1" id="KW-1133">Transmembrane helix</keyword>
<protein>
    <submittedName>
        <fullName evidence="2">Uncharacterized protein</fullName>
    </submittedName>
</protein>
<evidence type="ECO:0000313" key="3">
    <source>
        <dbReference type="Proteomes" id="UP000011958"/>
    </source>
</evidence>
<name>M7PB69_PNEMU</name>
<dbReference type="HOGENOM" id="CLU_1835969_0_0_1"/>
<gene>
    <name evidence="2" type="ORF">PNEG_00731</name>
</gene>
<sequence length="140" mass="16069">MGFKMYWIYIFIYILPIYSAFFKQNQDEKNNCYGSLMCGPSMTGSCWQAITKYQSNSYYSKYTSRTESDFGLGSGCTVIYTCDSNQYMNVSGKNIKQKAENIIKRCQEDPGIPCGSEYFNTAREKCRVTVNYCAECNDRG</sequence>
<dbReference type="AlphaFoldDB" id="M7PB69"/>
<dbReference type="Pfam" id="PF15474">
    <property type="entry name" value="MU117"/>
    <property type="match status" value="1"/>
</dbReference>
<feature type="transmembrane region" description="Helical" evidence="1">
    <location>
        <begin position="6"/>
        <end position="22"/>
    </location>
</feature>
<dbReference type="OrthoDB" id="3886018at2759"/>
<dbReference type="RefSeq" id="XP_007872632.1">
    <property type="nucleotide sequence ID" value="XM_007874441.1"/>
</dbReference>
<dbReference type="InterPro" id="IPR029167">
    <property type="entry name" value="Mug117"/>
</dbReference>
<dbReference type="GeneID" id="19894429"/>
<evidence type="ECO:0000256" key="1">
    <source>
        <dbReference type="SAM" id="Phobius"/>
    </source>
</evidence>
<dbReference type="VEuPathDB" id="FungiDB:PNEG_00731"/>